<proteinExistence type="predicted"/>
<evidence type="ECO:0000313" key="2">
    <source>
        <dbReference type="Proteomes" id="UP000030759"/>
    </source>
</evidence>
<organism evidence="1 2">
    <name type="scientific">Cricetulus griseus</name>
    <name type="common">Chinese hamster</name>
    <name type="synonym">Cricetulus barabensis griseus</name>
    <dbReference type="NCBI Taxonomy" id="10029"/>
    <lineage>
        <taxon>Eukaryota</taxon>
        <taxon>Metazoa</taxon>
        <taxon>Chordata</taxon>
        <taxon>Craniata</taxon>
        <taxon>Vertebrata</taxon>
        <taxon>Euteleostomi</taxon>
        <taxon>Mammalia</taxon>
        <taxon>Eutheria</taxon>
        <taxon>Euarchontoglires</taxon>
        <taxon>Glires</taxon>
        <taxon>Rodentia</taxon>
        <taxon>Myomorpha</taxon>
        <taxon>Muroidea</taxon>
        <taxon>Cricetidae</taxon>
        <taxon>Cricetinae</taxon>
        <taxon>Cricetulus</taxon>
    </lineage>
</organism>
<sequence length="76" mass="8707">MFEKLSSVRQRQRCESWPTRAVWLFHLHRGGLGIGGEYDGVPHSRSLRLPGAPTPFDSESLCEIRVSEGERKFYDS</sequence>
<protein>
    <submittedName>
        <fullName evidence="1">Uncharacterized protein</fullName>
    </submittedName>
</protein>
<dbReference type="AlphaFoldDB" id="A0A061IKD6"/>
<accession>A0A061IKD6</accession>
<evidence type="ECO:0000313" key="1">
    <source>
        <dbReference type="EMBL" id="ERE87921.1"/>
    </source>
</evidence>
<reference evidence="2" key="1">
    <citation type="journal article" date="2013" name="Nat. Biotechnol.">
        <title>Chinese hamster genome sequenced from sorted chromosomes.</title>
        <authorList>
            <person name="Brinkrolf K."/>
            <person name="Rupp O."/>
            <person name="Laux H."/>
            <person name="Kollin F."/>
            <person name="Ernst W."/>
            <person name="Linke B."/>
            <person name="Kofler R."/>
            <person name="Romand S."/>
            <person name="Hesse F."/>
            <person name="Budach W.E."/>
            <person name="Galosy S."/>
            <person name="Muller D."/>
            <person name="Noll T."/>
            <person name="Wienberg J."/>
            <person name="Jostock T."/>
            <person name="Leonard M."/>
            <person name="Grillari J."/>
            <person name="Tauch A."/>
            <person name="Goesmann A."/>
            <person name="Helk B."/>
            <person name="Mott J.E."/>
            <person name="Puhler A."/>
            <person name="Borth N."/>
        </authorList>
    </citation>
    <scope>NUCLEOTIDE SEQUENCE [LARGE SCALE GENOMIC DNA]</scope>
    <source>
        <strain evidence="2">17A/GY</strain>
    </source>
</reference>
<name>A0A061IKD6_CRIGR</name>
<dbReference type="Proteomes" id="UP000030759">
    <property type="component" value="Unassembled WGS sequence"/>
</dbReference>
<dbReference type="EMBL" id="KE666617">
    <property type="protein sequence ID" value="ERE87921.1"/>
    <property type="molecule type" value="Genomic_DNA"/>
</dbReference>
<gene>
    <name evidence="1" type="ORF">H671_1g3438</name>
</gene>